<organism evidence="7 8">
    <name type="scientific">Mytilus coruscus</name>
    <name type="common">Sea mussel</name>
    <dbReference type="NCBI Taxonomy" id="42192"/>
    <lineage>
        <taxon>Eukaryota</taxon>
        <taxon>Metazoa</taxon>
        <taxon>Spiralia</taxon>
        <taxon>Lophotrochozoa</taxon>
        <taxon>Mollusca</taxon>
        <taxon>Bivalvia</taxon>
        <taxon>Autobranchia</taxon>
        <taxon>Pteriomorphia</taxon>
        <taxon>Mytilida</taxon>
        <taxon>Mytiloidea</taxon>
        <taxon>Mytilidae</taxon>
        <taxon>Mytilinae</taxon>
        <taxon>Mytilus</taxon>
    </lineage>
</organism>
<evidence type="ECO:0008006" key="9">
    <source>
        <dbReference type="Google" id="ProtNLM"/>
    </source>
</evidence>
<dbReference type="GO" id="GO:0016192">
    <property type="term" value="P:vesicle-mediated transport"/>
    <property type="evidence" value="ECO:0007669"/>
    <property type="project" value="TreeGrafter"/>
</dbReference>
<feature type="transmembrane region" description="Helical" evidence="6">
    <location>
        <begin position="112"/>
        <end position="131"/>
    </location>
</feature>
<dbReference type="EMBL" id="CACVKT020001865">
    <property type="protein sequence ID" value="CAC5372694.1"/>
    <property type="molecule type" value="Genomic_DNA"/>
</dbReference>
<feature type="transmembrane region" description="Helical" evidence="6">
    <location>
        <begin position="20"/>
        <end position="47"/>
    </location>
</feature>
<comment type="similarity">
    <text evidence="2">Belongs to the calcium channel flower family.</text>
</comment>
<dbReference type="PANTHER" id="PTHR13314">
    <property type="entry name" value="CALCIUM CHANNEL FLOWER HOMOLOG"/>
    <property type="match status" value="1"/>
</dbReference>
<dbReference type="OrthoDB" id="9934994at2759"/>
<dbReference type="InterPro" id="IPR019365">
    <property type="entry name" value="TVP18/Ca-channel_flower"/>
</dbReference>
<protein>
    <recommendedName>
        <fullName evidence="9">Calcium channel flower</fullName>
    </recommendedName>
</protein>
<keyword evidence="8" id="KW-1185">Reference proteome</keyword>
<dbReference type="Pfam" id="PF10233">
    <property type="entry name" value="Cg6151-P"/>
    <property type="match status" value="1"/>
</dbReference>
<proteinExistence type="inferred from homology"/>
<keyword evidence="3 6" id="KW-0812">Transmembrane</keyword>
<dbReference type="AlphaFoldDB" id="A0A6J8ARP2"/>
<reference evidence="7 8" key="1">
    <citation type="submission" date="2020-06" db="EMBL/GenBank/DDBJ databases">
        <authorList>
            <person name="Li R."/>
            <person name="Bekaert M."/>
        </authorList>
    </citation>
    <scope>NUCLEOTIDE SEQUENCE [LARGE SCALE GENOMIC DNA]</scope>
    <source>
        <strain evidence="8">wild</strain>
    </source>
</reference>
<dbReference type="Proteomes" id="UP000507470">
    <property type="component" value="Unassembled WGS sequence"/>
</dbReference>
<name>A0A6J8ARP2_MYTCO</name>
<evidence type="ECO:0000256" key="5">
    <source>
        <dbReference type="ARBA" id="ARBA00023136"/>
    </source>
</evidence>
<evidence type="ECO:0000256" key="1">
    <source>
        <dbReference type="ARBA" id="ARBA00004127"/>
    </source>
</evidence>
<evidence type="ECO:0000313" key="7">
    <source>
        <dbReference type="EMBL" id="CAC5372694.1"/>
    </source>
</evidence>
<evidence type="ECO:0000256" key="6">
    <source>
        <dbReference type="SAM" id="Phobius"/>
    </source>
</evidence>
<evidence type="ECO:0000313" key="8">
    <source>
        <dbReference type="Proteomes" id="UP000507470"/>
    </source>
</evidence>
<keyword evidence="5 6" id="KW-0472">Membrane</keyword>
<comment type="subcellular location">
    <subcellularLocation>
        <location evidence="1">Endomembrane system</location>
        <topology evidence="1">Multi-pass membrane protein</topology>
    </subcellularLocation>
</comment>
<feature type="transmembrane region" description="Helical" evidence="6">
    <location>
        <begin position="89"/>
        <end position="106"/>
    </location>
</feature>
<dbReference type="SMART" id="SM01077">
    <property type="entry name" value="Cg6151-P"/>
    <property type="match status" value="1"/>
</dbReference>
<gene>
    <name evidence="7" type="ORF">MCOR_10704</name>
</gene>
<dbReference type="GO" id="GO:0012505">
    <property type="term" value="C:endomembrane system"/>
    <property type="evidence" value="ECO:0007669"/>
    <property type="project" value="UniProtKB-SubCell"/>
</dbReference>
<feature type="transmembrane region" description="Helical" evidence="6">
    <location>
        <begin position="53"/>
        <end position="77"/>
    </location>
</feature>
<evidence type="ECO:0000256" key="3">
    <source>
        <dbReference type="ARBA" id="ARBA00022692"/>
    </source>
</evidence>
<dbReference type="PANTHER" id="PTHR13314:SF2">
    <property type="entry name" value="CALCIUM CHANNEL FLOWER HOMOLOG"/>
    <property type="match status" value="1"/>
</dbReference>
<dbReference type="GO" id="GO:0016020">
    <property type="term" value="C:membrane"/>
    <property type="evidence" value="ECO:0007669"/>
    <property type="project" value="InterPro"/>
</dbReference>
<keyword evidence="4 6" id="KW-1133">Transmembrane helix</keyword>
<sequence length="173" mass="18641">MDRPNQQQQQGDQVSWWFKILARAVGTIGGLVAMATGVVVCVSLSAICILGGVLQIFIGFVAVVFEAPCCCQFLDFTDKIGKFSENRPYWQKAVTYCILGLIPIITCFEVSTVFGSGLVFAAGVVYGLMAIGKKADRDTMLSKAKGEDVELGATLLENEQKVDLHVPESPGKS</sequence>
<evidence type="ECO:0000256" key="4">
    <source>
        <dbReference type="ARBA" id="ARBA00022989"/>
    </source>
</evidence>
<accession>A0A6J8ARP2</accession>
<evidence type="ECO:0000256" key="2">
    <source>
        <dbReference type="ARBA" id="ARBA00010023"/>
    </source>
</evidence>